<evidence type="ECO:0000313" key="2">
    <source>
        <dbReference type="Proteomes" id="UP000308600"/>
    </source>
</evidence>
<proteinExistence type="predicted"/>
<protein>
    <submittedName>
        <fullName evidence="1">Uncharacterized protein</fullName>
    </submittedName>
</protein>
<reference evidence="1 2" key="1">
    <citation type="journal article" date="2019" name="Nat. Ecol. Evol.">
        <title>Megaphylogeny resolves global patterns of mushroom evolution.</title>
        <authorList>
            <person name="Varga T."/>
            <person name="Krizsan K."/>
            <person name="Foldi C."/>
            <person name="Dima B."/>
            <person name="Sanchez-Garcia M."/>
            <person name="Sanchez-Ramirez S."/>
            <person name="Szollosi G.J."/>
            <person name="Szarkandi J.G."/>
            <person name="Papp V."/>
            <person name="Albert L."/>
            <person name="Andreopoulos W."/>
            <person name="Angelini C."/>
            <person name="Antonin V."/>
            <person name="Barry K.W."/>
            <person name="Bougher N.L."/>
            <person name="Buchanan P."/>
            <person name="Buyck B."/>
            <person name="Bense V."/>
            <person name="Catcheside P."/>
            <person name="Chovatia M."/>
            <person name="Cooper J."/>
            <person name="Damon W."/>
            <person name="Desjardin D."/>
            <person name="Finy P."/>
            <person name="Geml J."/>
            <person name="Haridas S."/>
            <person name="Hughes K."/>
            <person name="Justo A."/>
            <person name="Karasinski D."/>
            <person name="Kautmanova I."/>
            <person name="Kiss B."/>
            <person name="Kocsube S."/>
            <person name="Kotiranta H."/>
            <person name="LaButti K.M."/>
            <person name="Lechner B.E."/>
            <person name="Liimatainen K."/>
            <person name="Lipzen A."/>
            <person name="Lukacs Z."/>
            <person name="Mihaltcheva S."/>
            <person name="Morgado L.N."/>
            <person name="Niskanen T."/>
            <person name="Noordeloos M.E."/>
            <person name="Ohm R.A."/>
            <person name="Ortiz-Santana B."/>
            <person name="Ovrebo C."/>
            <person name="Racz N."/>
            <person name="Riley R."/>
            <person name="Savchenko A."/>
            <person name="Shiryaev A."/>
            <person name="Soop K."/>
            <person name="Spirin V."/>
            <person name="Szebenyi C."/>
            <person name="Tomsovsky M."/>
            <person name="Tulloss R.E."/>
            <person name="Uehling J."/>
            <person name="Grigoriev I.V."/>
            <person name="Vagvolgyi C."/>
            <person name="Papp T."/>
            <person name="Martin F.M."/>
            <person name="Miettinen O."/>
            <person name="Hibbett D.S."/>
            <person name="Nagy L.G."/>
        </authorList>
    </citation>
    <scope>NUCLEOTIDE SEQUENCE [LARGE SCALE GENOMIC DNA]</scope>
    <source>
        <strain evidence="1 2">NL-1719</strain>
    </source>
</reference>
<keyword evidence="2" id="KW-1185">Reference proteome</keyword>
<evidence type="ECO:0000313" key="1">
    <source>
        <dbReference type="EMBL" id="TFK68153.1"/>
    </source>
</evidence>
<accession>A0ACD3AQC7</accession>
<organism evidence="1 2">
    <name type="scientific">Pluteus cervinus</name>
    <dbReference type="NCBI Taxonomy" id="181527"/>
    <lineage>
        <taxon>Eukaryota</taxon>
        <taxon>Fungi</taxon>
        <taxon>Dikarya</taxon>
        <taxon>Basidiomycota</taxon>
        <taxon>Agaricomycotina</taxon>
        <taxon>Agaricomycetes</taxon>
        <taxon>Agaricomycetidae</taxon>
        <taxon>Agaricales</taxon>
        <taxon>Pluteineae</taxon>
        <taxon>Pluteaceae</taxon>
        <taxon>Pluteus</taxon>
    </lineage>
</organism>
<dbReference type="Proteomes" id="UP000308600">
    <property type="component" value="Unassembled WGS sequence"/>
</dbReference>
<dbReference type="EMBL" id="ML208358">
    <property type="protein sequence ID" value="TFK68153.1"/>
    <property type="molecule type" value="Genomic_DNA"/>
</dbReference>
<gene>
    <name evidence="1" type="ORF">BDN72DRAFT_842165</name>
</gene>
<name>A0ACD3AQC7_9AGAR</name>
<sequence>MPFKFRFRSKKKARNDLLLQILEDFDDQALCRVSGVCQRLHRVSLYALFSRHCPDLLTAGCLKLKNHPPLLLPALHSALFISKDTPLSIHVQFDRAIPCFISELYLLSRLMKRTSRLSSINLDLQNLHYEYNYPALPVLRDEIVSFLELAVACGCKSLTVSQGQPLLEVFRRRWCPSKMPGRRTIEERPEEIERSPKEPIRVPVKLKQRKNSALQSLHLYGALLFEPAFLDHTLSFCNNLQITELWITSLTCRTDAWIDFFSRVTMPALKTFMLDANYTDNTFARFLRRHSETLESLSVILSGPRDNLSASIPFPSESNRYNFTFSKLHRLTGHMSFLERFLTSCLTTSERQHALACLPSLRSVLINVDLNSKNPILSYIRITETLNSIARIENFNHNRAELARNASVLRGLSPGRSDSGTDSEMRSWVRRLEINPVTPDIILPWLNVQLKKSWATLTFHSVEELYVNSSKDLGDGFFEVLPQFCSQFPNIKLLKFNSDSEGLKKRKTGDWEDLKGVCPHLKHVSVLGKFFLEMDDLINGHWLPAHDSAISIDIL</sequence>